<accession>A0AAV3ARF2</accession>
<evidence type="ECO:0000313" key="6">
    <source>
        <dbReference type="Proteomes" id="UP001181693"/>
    </source>
</evidence>
<sequence length="388" mass="43802">MHAPAELFAVRSQQQSLPQRSHGQKDFLPDGSEAQDAKLQMCRTDQWELLEEERVERLGSLGRGIWKAEENLVELTLPAGKFWHTMGFTIEGRQYLLPEEALYLLECYCFGCSLKTGSETAINNGKEQVNLITASTCCPSEENAPSSKMPMHQSSQQGGDELDCQHSNSNVKSPCKSSPPAPKTSKAEVTFPASIRWDFSNICFPNCAPDQPQVKIPDPEPTLLPKNVSGRPADISCWLGKLNLRREKTSRREQEQWEWERKYKTSINADPKVKKCSNWKEYKELLLEKACQRDQDRPPCLWNDTVRPLLKPGPIKSTAAVLEEITVMSQTTMLEDSKSFDEQIPTLSTLKTLAYQSGDVPVVFALVDHGEVAFYTFKDFQPPVDVYP</sequence>
<gene>
    <name evidence="5" type="ORF">GDO54_008344</name>
</gene>
<evidence type="ECO:0000256" key="1">
    <source>
        <dbReference type="ARBA" id="ARBA00005736"/>
    </source>
</evidence>
<feature type="region of interest" description="Disordered" evidence="3">
    <location>
        <begin position="139"/>
        <end position="187"/>
    </location>
</feature>
<dbReference type="GO" id="GO:0000379">
    <property type="term" value="P:tRNA-type intron splice site recognition and cleavage"/>
    <property type="evidence" value="ECO:0007669"/>
    <property type="project" value="TreeGrafter"/>
</dbReference>
<dbReference type="PANTHER" id="PTHR21027">
    <property type="entry name" value="TRNA-SPLICING ENDONUCLEASE SUBUNIT SEN54"/>
    <property type="match status" value="1"/>
</dbReference>
<dbReference type="AlphaFoldDB" id="A0AAV3ARF2"/>
<feature type="region of interest" description="Disordered" evidence="3">
    <location>
        <begin position="11"/>
        <end position="30"/>
    </location>
</feature>
<comment type="similarity">
    <text evidence="1">Belongs to the SEN54 family.</text>
</comment>
<reference evidence="5" key="1">
    <citation type="thesis" date="2020" institute="ProQuest LLC" country="789 East Eisenhower Parkway, Ann Arbor, MI, USA">
        <title>Comparative Genomics and Chromosome Evolution.</title>
        <authorList>
            <person name="Mudd A.B."/>
        </authorList>
    </citation>
    <scope>NUCLEOTIDE SEQUENCE</scope>
    <source>
        <strain evidence="5">1538</strain>
        <tissue evidence="5">Blood</tissue>
    </source>
</reference>
<evidence type="ECO:0000313" key="5">
    <source>
        <dbReference type="EMBL" id="DBA27903.1"/>
    </source>
</evidence>
<keyword evidence="2" id="KW-0819">tRNA processing</keyword>
<evidence type="ECO:0000259" key="4">
    <source>
        <dbReference type="Pfam" id="PF12928"/>
    </source>
</evidence>
<feature type="compositionally biased region" description="Polar residues" evidence="3">
    <location>
        <begin position="139"/>
        <end position="158"/>
    </location>
</feature>
<keyword evidence="6" id="KW-1185">Reference proteome</keyword>
<organism evidence="5 6">
    <name type="scientific">Pyxicephalus adspersus</name>
    <name type="common">African bullfrog</name>
    <dbReference type="NCBI Taxonomy" id="30357"/>
    <lineage>
        <taxon>Eukaryota</taxon>
        <taxon>Metazoa</taxon>
        <taxon>Chordata</taxon>
        <taxon>Craniata</taxon>
        <taxon>Vertebrata</taxon>
        <taxon>Euteleostomi</taxon>
        <taxon>Amphibia</taxon>
        <taxon>Batrachia</taxon>
        <taxon>Anura</taxon>
        <taxon>Neobatrachia</taxon>
        <taxon>Ranoidea</taxon>
        <taxon>Pyxicephalidae</taxon>
        <taxon>Pyxicephalinae</taxon>
        <taxon>Pyxicephalus</taxon>
    </lineage>
</organism>
<comment type="caution">
    <text evidence="5">The sequence shown here is derived from an EMBL/GenBank/DDBJ whole genome shotgun (WGS) entry which is preliminary data.</text>
</comment>
<feature type="compositionally biased region" description="Polar residues" evidence="3">
    <location>
        <begin position="11"/>
        <end position="21"/>
    </location>
</feature>
<proteinExistence type="inferred from homology"/>
<protein>
    <recommendedName>
        <fullName evidence="4">tRNA-splicing endonuclease subunit Sen54 N-terminal domain-containing protein</fullName>
    </recommendedName>
</protein>
<dbReference type="GO" id="GO:0000214">
    <property type="term" value="C:tRNA-intron endonuclease complex"/>
    <property type="evidence" value="ECO:0007669"/>
    <property type="project" value="TreeGrafter"/>
</dbReference>
<evidence type="ECO:0000256" key="3">
    <source>
        <dbReference type="SAM" id="MobiDB-lite"/>
    </source>
</evidence>
<dbReference type="InterPro" id="IPR024337">
    <property type="entry name" value="tRNA_splic_suSen54"/>
</dbReference>
<dbReference type="PANTHER" id="PTHR21027:SF1">
    <property type="entry name" value="TRNA-SPLICING ENDONUCLEASE SUBUNIT SEN54"/>
    <property type="match status" value="1"/>
</dbReference>
<dbReference type="Proteomes" id="UP001181693">
    <property type="component" value="Unassembled WGS sequence"/>
</dbReference>
<dbReference type="InterPro" id="IPR024336">
    <property type="entry name" value="tRNA_splic_suSen54_N"/>
</dbReference>
<name>A0AAV3ARF2_PYXAD</name>
<feature type="domain" description="tRNA-splicing endonuclease subunit Sen54 N-terminal" evidence="4">
    <location>
        <begin position="48"/>
        <end position="107"/>
    </location>
</feature>
<evidence type="ECO:0000256" key="2">
    <source>
        <dbReference type="ARBA" id="ARBA00022694"/>
    </source>
</evidence>
<dbReference type="Pfam" id="PF12928">
    <property type="entry name" value="tRNA_int_end_N2"/>
    <property type="match status" value="1"/>
</dbReference>
<dbReference type="EMBL" id="DYDO01000003">
    <property type="protein sequence ID" value="DBA27903.1"/>
    <property type="molecule type" value="Genomic_DNA"/>
</dbReference>